<evidence type="ECO:0000259" key="9">
    <source>
        <dbReference type="PROSITE" id="PS51175"/>
    </source>
</evidence>
<keyword evidence="6" id="KW-0624">Polysaccharide degradation</keyword>
<sequence length="596" mass="67543">MLTSLIKNIKVSSRIKALLAAVPALFVSLQGNAQTGFLKAEGKKIVDEKGQNVLLRGMGLGGWMLQEGYMLHINKDSRQYRIRERFEELMGPAETKEFYDTWLANNTRKIDVDSMKRWGFNSIRLPMHYNLYTLPVDKEPVAGKNTWLDKGFKMTDGLLSWCKANHMYLILDLHAAPGGQGNDLNISDRDPDKPSLWDSEANKQKTIALWRKLAERYKNEPYIGAYDIINEPNWGFDDPQNDKNGLKEKTNGPLRKLMVDITAAIREVDKKHIIIIEGNGWGNNYNGILPQWDKNMVLSFHKYWNFNDQKSVDHIVKTRDQYNIPVWLGETGENSNTWLTEAIGLLEKNNIGWSLWPLKKLGINNPMEIRSNLNYDDVARYLNTGRNKPNESNTYSGTLELATYAKLENTIIHHDVIDAIFRQPHTSVTKPFKANRIGNGPVINAVDYDLGRNGSAYFDTDTADYHTSGKPGVGNKGHVYRNDGVDISKDSTKYESYYVDHIETNEWTQYTIQVKIPGVYSLSLKVASATDDAKLSVLVNNITQAKEVAVPNTGGLKKWQVIAVKNIVLKAGSNKIKVLANNGGYNLHYLQFWKGK</sequence>
<feature type="chain" id="PRO_5011586167" evidence="8">
    <location>
        <begin position="34"/>
        <end position="596"/>
    </location>
</feature>
<evidence type="ECO:0000256" key="6">
    <source>
        <dbReference type="ARBA" id="ARBA00023326"/>
    </source>
</evidence>
<dbReference type="GO" id="GO:0008422">
    <property type="term" value="F:beta-glucosidase activity"/>
    <property type="evidence" value="ECO:0007669"/>
    <property type="project" value="TreeGrafter"/>
</dbReference>
<dbReference type="Gene3D" id="3.20.20.80">
    <property type="entry name" value="Glycosidases"/>
    <property type="match status" value="1"/>
</dbReference>
<keyword evidence="4" id="KW-0119">Carbohydrate metabolism</keyword>
<feature type="signal peptide" evidence="8">
    <location>
        <begin position="1"/>
        <end position="33"/>
    </location>
</feature>
<accession>A0A1G8K7S9</accession>
<evidence type="ECO:0000313" key="11">
    <source>
        <dbReference type="Proteomes" id="UP000199705"/>
    </source>
</evidence>
<evidence type="ECO:0000256" key="3">
    <source>
        <dbReference type="ARBA" id="ARBA00023001"/>
    </source>
</evidence>
<dbReference type="Pfam" id="PF00150">
    <property type="entry name" value="Cellulase"/>
    <property type="match status" value="1"/>
</dbReference>
<keyword evidence="3" id="KW-0136">Cellulose degradation</keyword>
<feature type="domain" description="CBM6" evidence="9">
    <location>
        <begin position="458"/>
        <end position="593"/>
    </location>
</feature>
<reference evidence="11" key="1">
    <citation type="submission" date="2016-10" db="EMBL/GenBank/DDBJ databases">
        <authorList>
            <person name="Varghese N."/>
            <person name="Submissions S."/>
        </authorList>
    </citation>
    <scope>NUCLEOTIDE SEQUENCE [LARGE SCALE GENOMIC DNA]</scope>
    <source>
        <strain evidence="11">Gh-67</strain>
    </source>
</reference>
<evidence type="ECO:0000256" key="2">
    <source>
        <dbReference type="ARBA" id="ARBA00022801"/>
    </source>
</evidence>
<dbReference type="SUPFAM" id="SSF51445">
    <property type="entry name" value="(Trans)glycosidases"/>
    <property type="match status" value="1"/>
</dbReference>
<dbReference type="PANTHER" id="PTHR31297">
    <property type="entry name" value="GLUCAN ENDO-1,6-BETA-GLUCOSIDASE B"/>
    <property type="match status" value="1"/>
</dbReference>
<dbReference type="EMBL" id="FNCG01000020">
    <property type="protein sequence ID" value="SDI39505.1"/>
    <property type="molecule type" value="Genomic_DNA"/>
</dbReference>
<dbReference type="CDD" id="cd04080">
    <property type="entry name" value="CBM6_cellulase-like"/>
    <property type="match status" value="1"/>
</dbReference>
<dbReference type="InterPro" id="IPR041342">
    <property type="entry name" value="CBM35"/>
</dbReference>
<keyword evidence="2 7" id="KW-0378">Hydrolase</keyword>
<keyword evidence="8" id="KW-0732">Signal</keyword>
<organism evidence="10 11">
    <name type="scientific">Mucilaginibacter gossypii</name>
    <dbReference type="NCBI Taxonomy" id="551996"/>
    <lineage>
        <taxon>Bacteria</taxon>
        <taxon>Pseudomonadati</taxon>
        <taxon>Bacteroidota</taxon>
        <taxon>Sphingobacteriia</taxon>
        <taxon>Sphingobacteriales</taxon>
        <taxon>Sphingobacteriaceae</taxon>
        <taxon>Mucilaginibacter</taxon>
    </lineage>
</organism>
<dbReference type="Gene3D" id="2.60.120.260">
    <property type="entry name" value="Galactose-binding domain-like"/>
    <property type="match status" value="1"/>
</dbReference>
<dbReference type="PROSITE" id="PS51175">
    <property type="entry name" value="CBM6"/>
    <property type="match status" value="1"/>
</dbReference>
<dbReference type="SUPFAM" id="SSF49785">
    <property type="entry name" value="Galactose-binding domain-like"/>
    <property type="match status" value="1"/>
</dbReference>
<evidence type="ECO:0000256" key="1">
    <source>
        <dbReference type="ARBA" id="ARBA00005641"/>
    </source>
</evidence>
<dbReference type="InterPro" id="IPR017853">
    <property type="entry name" value="GH"/>
</dbReference>
<evidence type="ECO:0000256" key="7">
    <source>
        <dbReference type="RuleBase" id="RU361153"/>
    </source>
</evidence>
<evidence type="ECO:0000256" key="5">
    <source>
        <dbReference type="ARBA" id="ARBA00023295"/>
    </source>
</evidence>
<dbReference type="InterPro" id="IPR001547">
    <property type="entry name" value="Glyco_hydro_5"/>
</dbReference>
<evidence type="ECO:0000313" key="10">
    <source>
        <dbReference type="EMBL" id="SDI39505.1"/>
    </source>
</evidence>
<dbReference type="GO" id="GO:0030245">
    <property type="term" value="P:cellulose catabolic process"/>
    <property type="evidence" value="ECO:0007669"/>
    <property type="project" value="UniProtKB-KW"/>
</dbReference>
<evidence type="ECO:0000256" key="4">
    <source>
        <dbReference type="ARBA" id="ARBA00023277"/>
    </source>
</evidence>
<dbReference type="GO" id="GO:0005576">
    <property type="term" value="C:extracellular region"/>
    <property type="evidence" value="ECO:0007669"/>
    <property type="project" value="TreeGrafter"/>
</dbReference>
<keyword evidence="11" id="KW-1185">Reference proteome</keyword>
<dbReference type="InterPro" id="IPR050386">
    <property type="entry name" value="Glycosyl_hydrolase_5"/>
</dbReference>
<evidence type="ECO:0000256" key="8">
    <source>
        <dbReference type="SAM" id="SignalP"/>
    </source>
</evidence>
<dbReference type="Proteomes" id="UP000199705">
    <property type="component" value="Unassembled WGS sequence"/>
</dbReference>
<dbReference type="GO" id="GO:0030246">
    <property type="term" value="F:carbohydrate binding"/>
    <property type="evidence" value="ECO:0007669"/>
    <property type="project" value="InterPro"/>
</dbReference>
<dbReference type="AlphaFoldDB" id="A0A1G8K7S9"/>
<dbReference type="PANTHER" id="PTHR31297:SF41">
    <property type="entry name" value="ENDOGLUCANASE, PUTATIVE (AFU_ORTHOLOGUE AFUA_5G01830)-RELATED"/>
    <property type="match status" value="1"/>
</dbReference>
<protein>
    <submittedName>
        <fullName evidence="10">Carbohydrate binding module (Family 6)</fullName>
    </submittedName>
</protein>
<dbReference type="GO" id="GO:0009986">
    <property type="term" value="C:cell surface"/>
    <property type="evidence" value="ECO:0007669"/>
    <property type="project" value="TreeGrafter"/>
</dbReference>
<comment type="similarity">
    <text evidence="1 7">Belongs to the glycosyl hydrolase 5 (cellulase A) family.</text>
</comment>
<proteinExistence type="inferred from homology"/>
<name>A0A1G8K7S9_9SPHI</name>
<keyword evidence="5 7" id="KW-0326">Glycosidase</keyword>
<gene>
    <name evidence="10" type="ORF">SAMN05192573_12023</name>
</gene>
<dbReference type="Pfam" id="PF18099">
    <property type="entry name" value="CBM_35_2"/>
    <property type="match status" value="1"/>
</dbReference>
<dbReference type="InterPro" id="IPR008979">
    <property type="entry name" value="Galactose-bd-like_sf"/>
</dbReference>
<dbReference type="InterPro" id="IPR005084">
    <property type="entry name" value="CBM6"/>
</dbReference>
<dbReference type="STRING" id="551996.SAMN05192573_12023"/>